<sequence length="499" mass="56325">MASASPQVGDVDVYPLFEFDKEKAVDKMNMAWMFHVDKPLDPELLRSSLSRLLQMGDWKKFAGRFKRNGAGQLELHTPRIFPDNYSIIGYSHRDLSPLRAADHEIAGKIPTAALETSSYAIQPRFHDLFHHSNNDVDPNDDIETWIREQLPPLALHVTTFSDATTVSLLWRHNLADGGGMTALVSAWSLVLGGQEDHVPKLLGARESVLDKVGEKKEKDAEDWVMKDKALGRWATLKMLSQLGLKRQLRVHEFHLRHISLSSANVQRLRERSLTALDRKGLQRPESLGNSLLIRALFLKMAVQAESKVRNVLLIMPVDSRRRLPAFQEADGVYVQNMLSWVFMSLPIEIVLGPLASLALEISRHIEKQSTPAQVSAFFRYIKERSQDPNKGMLYFTENPGNEFPVTFNDLTPLDIRNKVDFGPAVVKTHDADAGRSGRENARFFMQETMGDSFSTSTRARLPQILCSGKDAFGNYFFRGTLSKDSWESLGRALESDEPI</sequence>
<dbReference type="InterPro" id="IPR023213">
    <property type="entry name" value="CAT-like_dom_sf"/>
</dbReference>
<evidence type="ECO:0000313" key="1">
    <source>
        <dbReference type="EMBL" id="KAK0385640.1"/>
    </source>
</evidence>
<dbReference type="EMBL" id="JAPDFR010000006">
    <property type="protein sequence ID" value="KAK0385640.1"/>
    <property type="molecule type" value="Genomic_DNA"/>
</dbReference>
<accession>A0AA39L6D4</accession>
<dbReference type="Gene3D" id="3.30.559.10">
    <property type="entry name" value="Chloramphenicol acetyltransferase-like domain"/>
    <property type="match status" value="2"/>
</dbReference>
<proteinExistence type="predicted"/>
<protein>
    <submittedName>
        <fullName evidence="1">Uncharacterized protein</fullName>
    </submittedName>
</protein>
<reference evidence="1" key="1">
    <citation type="submission" date="2022-10" db="EMBL/GenBank/DDBJ databases">
        <title>Determination and structural analysis of whole genome sequence of Sarocladium strictum F4-1.</title>
        <authorList>
            <person name="Hu L."/>
            <person name="Jiang Y."/>
        </authorList>
    </citation>
    <scope>NUCLEOTIDE SEQUENCE</scope>
    <source>
        <strain evidence="1">F4-1</strain>
    </source>
</reference>
<name>A0AA39L6D4_SARSR</name>
<keyword evidence="2" id="KW-1185">Reference proteome</keyword>
<comment type="caution">
    <text evidence="1">The sequence shown here is derived from an EMBL/GenBank/DDBJ whole genome shotgun (WGS) entry which is preliminary data.</text>
</comment>
<organism evidence="1 2">
    <name type="scientific">Sarocladium strictum</name>
    <name type="common">Black bundle disease fungus</name>
    <name type="synonym">Acremonium strictum</name>
    <dbReference type="NCBI Taxonomy" id="5046"/>
    <lineage>
        <taxon>Eukaryota</taxon>
        <taxon>Fungi</taxon>
        <taxon>Dikarya</taxon>
        <taxon>Ascomycota</taxon>
        <taxon>Pezizomycotina</taxon>
        <taxon>Sordariomycetes</taxon>
        <taxon>Hypocreomycetidae</taxon>
        <taxon>Hypocreales</taxon>
        <taxon>Sarocladiaceae</taxon>
        <taxon>Sarocladium</taxon>
    </lineage>
</organism>
<dbReference type="Pfam" id="PF02458">
    <property type="entry name" value="Transferase"/>
    <property type="match status" value="1"/>
</dbReference>
<dbReference type="AlphaFoldDB" id="A0AA39L6D4"/>
<evidence type="ECO:0000313" key="2">
    <source>
        <dbReference type="Proteomes" id="UP001175261"/>
    </source>
</evidence>
<gene>
    <name evidence="1" type="ORF">NLU13_6817</name>
</gene>
<dbReference type="Proteomes" id="UP001175261">
    <property type="component" value="Unassembled WGS sequence"/>
</dbReference>